<gene>
    <name evidence="1" type="ORF">ENT37_15420</name>
</gene>
<protein>
    <recommendedName>
        <fullName evidence="2">Tagatose-bisphosphate aldolase</fullName>
    </recommendedName>
</protein>
<dbReference type="SUPFAM" id="SSF51569">
    <property type="entry name" value="Aldolase"/>
    <property type="match status" value="1"/>
</dbReference>
<dbReference type="Gene3D" id="3.20.20.70">
    <property type="entry name" value="Aldolase class I"/>
    <property type="match status" value="1"/>
</dbReference>
<sequence>MKPLKEVVRRLIELRKQGRKMTLLAVCPNSSAVLEAAVQSAALHRSVMLFAATLNQVDRDGGYTGWTPESFVQEMQRRAARINWNGPLYPCLDHGGPWLKDNQAQFPYAKTEAEVKESLFACLHAGYALLHIDTTVDRSLPPGMAPAIEVVVDRAVSLIGAVEKERIEHQLPEIAYEVGSDEVHGGLVEFDRFREFLILLKERLDRAGLGEVWPAFLVTQVGTDLHTTRFDGEVAKRLFDLVSPYGSLIKGHYTDWVENPEMYPETGMGGANVGPEFTTVEYLALKELCARESELLAGNPGKASEFLWHLEHAVLDSGRWKKWLFPEERGLPFEELSKERREWLTQTGARYVWSQPVVRQARIRLYENLRGVISDPHAWVVRKIQQAIDRYIEAFHLTDSASLFE</sequence>
<reference evidence="1" key="1">
    <citation type="journal article" date="2020" name="mSystems">
        <title>Genome- and Community-Level Interaction Insights into Carbon Utilization and Element Cycling Functions of Hydrothermarchaeota in Hydrothermal Sediment.</title>
        <authorList>
            <person name="Zhou Z."/>
            <person name="Liu Y."/>
            <person name="Xu W."/>
            <person name="Pan J."/>
            <person name="Luo Z.H."/>
            <person name="Li M."/>
        </authorList>
    </citation>
    <scope>NUCLEOTIDE SEQUENCE [LARGE SCALE GENOMIC DNA]</scope>
    <source>
        <strain evidence="1">SpSt-573</strain>
    </source>
</reference>
<dbReference type="InterPro" id="IPR012062">
    <property type="entry name" value="GatZ/KbaZ-like"/>
</dbReference>
<dbReference type="EMBL" id="DSYK01000778">
    <property type="protein sequence ID" value="HGS23241.1"/>
    <property type="molecule type" value="Genomic_DNA"/>
</dbReference>
<organism evidence="1">
    <name type="scientific">Anaerolinea thermolimosa</name>
    <dbReference type="NCBI Taxonomy" id="229919"/>
    <lineage>
        <taxon>Bacteria</taxon>
        <taxon>Bacillati</taxon>
        <taxon>Chloroflexota</taxon>
        <taxon>Anaerolineae</taxon>
        <taxon>Anaerolineales</taxon>
        <taxon>Anaerolineaceae</taxon>
        <taxon>Anaerolinea</taxon>
    </lineage>
</organism>
<dbReference type="Gene3D" id="1.10.400.20">
    <property type="entry name" value="putative tagatose 6-phosphate kinase domain like"/>
    <property type="match status" value="1"/>
</dbReference>
<dbReference type="GO" id="GO:0005975">
    <property type="term" value="P:carbohydrate metabolic process"/>
    <property type="evidence" value="ECO:0007669"/>
    <property type="project" value="InterPro"/>
</dbReference>
<dbReference type="Pfam" id="PF08013">
    <property type="entry name" value="GatZ_KbaZ-like"/>
    <property type="match status" value="1"/>
</dbReference>
<evidence type="ECO:0008006" key="2">
    <source>
        <dbReference type="Google" id="ProtNLM"/>
    </source>
</evidence>
<dbReference type="InterPro" id="IPR013785">
    <property type="entry name" value="Aldolase_TIM"/>
</dbReference>
<dbReference type="AlphaFoldDB" id="A0A7C4PIG5"/>
<comment type="caution">
    <text evidence="1">The sequence shown here is derived from an EMBL/GenBank/DDBJ whole genome shotgun (WGS) entry which is preliminary data.</text>
</comment>
<evidence type="ECO:0000313" key="1">
    <source>
        <dbReference type="EMBL" id="HGS23241.1"/>
    </source>
</evidence>
<name>A0A7C4PIG5_9CHLR</name>
<proteinExistence type="predicted"/>
<accession>A0A7C4PIG5</accession>